<dbReference type="InterPro" id="IPR000182">
    <property type="entry name" value="GNAT_dom"/>
</dbReference>
<dbReference type="SUPFAM" id="SSF55729">
    <property type="entry name" value="Acyl-CoA N-acyltransferases (Nat)"/>
    <property type="match status" value="1"/>
</dbReference>
<organism evidence="2 3">
    <name type="scientific">Rhizocola hellebori</name>
    <dbReference type="NCBI Taxonomy" id="1392758"/>
    <lineage>
        <taxon>Bacteria</taxon>
        <taxon>Bacillati</taxon>
        <taxon>Actinomycetota</taxon>
        <taxon>Actinomycetes</taxon>
        <taxon>Micromonosporales</taxon>
        <taxon>Micromonosporaceae</taxon>
        <taxon>Rhizocola</taxon>
    </lineage>
</organism>
<dbReference type="AlphaFoldDB" id="A0A8J3Q3S0"/>
<proteinExistence type="predicted"/>
<evidence type="ECO:0000313" key="3">
    <source>
        <dbReference type="Proteomes" id="UP000612899"/>
    </source>
</evidence>
<dbReference type="InterPro" id="IPR016181">
    <property type="entry name" value="Acyl_CoA_acyltransferase"/>
</dbReference>
<dbReference type="Gene3D" id="3.40.630.30">
    <property type="match status" value="1"/>
</dbReference>
<evidence type="ECO:0000313" key="2">
    <source>
        <dbReference type="EMBL" id="GIH02856.1"/>
    </source>
</evidence>
<dbReference type="EMBL" id="BONY01000004">
    <property type="protein sequence ID" value="GIH02856.1"/>
    <property type="molecule type" value="Genomic_DNA"/>
</dbReference>
<sequence>MSGSSDTVIRSIEEDDIEACAAIFVKAYAEVYGETWSVQTAEARITHVVGAGRPHCLVIEGDGAEVMGFLLARPYPWYDGIRLWIEEIVIETRYRGIG</sequence>
<dbReference type="GO" id="GO:0016747">
    <property type="term" value="F:acyltransferase activity, transferring groups other than amino-acyl groups"/>
    <property type="evidence" value="ECO:0007669"/>
    <property type="project" value="InterPro"/>
</dbReference>
<evidence type="ECO:0000259" key="1">
    <source>
        <dbReference type="PROSITE" id="PS51186"/>
    </source>
</evidence>
<dbReference type="Pfam" id="PF00583">
    <property type="entry name" value="Acetyltransf_1"/>
    <property type="match status" value="1"/>
</dbReference>
<accession>A0A8J3Q3S0</accession>
<protein>
    <recommendedName>
        <fullName evidence="1">N-acetyltransferase domain-containing protein</fullName>
    </recommendedName>
</protein>
<dbReference type="Proteomes" id="UP000612899">
    <property type="component" value="Unassembled WGS sequence"/>
</dbReference>
<comment type="caution">
    <text evidence="2">The sequence shown here is derived from an EMBL/GenBank/DDBJ whole genome shotgun (WGS) entry which is preliminary data.</text>
</comment>
<reference evidence="2" key="1">
    <citation type="submission" date="2021-01" db="EMBL/GenBank/DDBJ databases">
        <title>Whole genome shotgun sequence of Rhizocola hellebori NBRC 109834.</title>
        <authorList>
            <person name="Komaki H."/>
            <person name="Tamura T."/>
        </authorList>
    </citation>
    <scope>NUCLEOTIDE SEQUENCE</scope>
    <source>
        <strain evidence="2">NBRC 109834</strain>
    </source>
</reference>
<feature type="domain" description="N-acetyltransferase" evidence="1">
    <location>
        <begin position="7"/>
        <end position="98"/>
    </location>
</feature>
<keyword evidence="3" id="KW-1185">Reference proteome</keyword>
<dbReference type="PROSITE" id="PS51186">
    <property type="entry name" value="GNAT"/>
    <property type="match status" value="1"/>
</dbReference>
<gene>
    <name evidence="2" type="ORF">Rhe02_09230</name>
</gene>
<name>A0A8J3Q3S0_9ACTN</name>